<reference evidence="1" key="1">
    <citation type="submission" date="2016-03" db="EMBL/GenBank/DDBJ databases">
        <title>Mechanisms controlling the formation of the plant cell surface in tip-growing cells are functionally conserved among land plants.</title>
        <authorList>
            <person name="Honkanen S."/>
            <person name="Jones V.A."/>
            <person name="Morieri G."/>
            <person name="Champion C."/>
            <person name="Hetherington A.J."/>
            <person name="Kelly S."/>
            <person name="Saint-Marcoux D."/>
            <person name="Proust H."/>
            <person name="Prescott H."/>
            <person name="Dolan L."/>
        </authorList>
    </citation>
    <scope>NUCLEOTIDE SEQUENCE [LARGE SCALE GENOMIC DNA]</scope>
    <source>
        <tissue evidence="1">Whole gametophyte</tissue>
    </source>
</reference>
<proteinExistence type="predicted"/>
<dbReference type="EMBL" id="LVLJ01002195">
    <property type="protein sequence ID" value="OAE26290.1"/>
    <property type="molecule type" value="Genomic_DNA"/>
</dbReference>
<sequence length="250" mass="28355">MIKMVSHRQRLYKLIDSMGVTCPLLKDTRWEFMHGVSDFIDNRRHEIISHYAELSQNAPASAFDPSISWWIINSAVSSLTLTVKNLTRSMQGKATLLSLQDESIERVRSELLVELQIDYDVIHPESVDDHDKDDILQHGLFSVSRKKVVKHIEGLNFWCIQNFPLLDEANKSNVVNCVGQLLMEVVEGLSQIVSLRDDNNDASDQAIPPALPQDYAKLSSHKMLVNEAKQELVAKVLKECQEGHFSFTNA</sequence>
<keyword evidence="2" id="KW-1185">Reference proteome</keyword>
<protein>
    <submittedName>
        <fullName evidence="1">Uncharacterized protein</fullName>
    </submittedName>
</protein>
<dbReference type="PANTHER" id="PTHR37067:SF3">
    <property type="entry name" value="PX DOMAIN-CONTAINING PROTEIN"/>
    <property type="match status" value="1"/>
</dbReference>
<gene>
    <name evidence="1" type="ORF">AXG93_3040s1070</name>
</gene>
<accession>A0A176VZQ4</accession>
<dbReference type="Proteomes" id="UP000077202">
    <property type="component" value="Unassembled WGS sequence"/>
</dbReference>
<dbReference type="PANTHER" id="PTHR37067">
    <property type="entry name" value="PX DOMAIN-CONTAINING PROTEIN"/>
    <property type="match status" value="1"/>
</dbReference>
<comment type="caution">
    <text evidence="1">The sequence shown here is derived from an EMBL/GenBank/DDBJ whole genome shotgun (WGS) entry which is preliminary data.</text>
</comment>
<evidence type="ECO:0000313" key="2">
    <source>
        <dbReference type="Proteomes" id="UP000077202"/>
    </source>
</evidence>
<name>A0A176VZQ4_MARPO</name>
<evidence type="ECO:0000313" key="1">
    <source>
        <dbReference type="EMBL" id="OAE26290.1"/>
    </source>
</evidence>
<organism evidence="1 2">
    <name type="scientific">Marchantia polymorpha subsp. ruderalis</name>
    <dbReference type="NCBI Taxonomy" id="1480154"/>
    <lineage>
        <taxon>Eukaryota</taxon>
        <taxon>Viridiplantae</taxon>
        <taxon>Streptophyta</taxon>
        <taxon>Embryophyta</taxon>
        <taxon>Marchantiophyta</taxon>
        <taxon>Marchantiopsida</taxon>
        <taxon>Marchantiidae</taxon>
        <taxon>Marchantiales</taxon>
        <taxon>Marchantiaceae</taxon>
        <taxon>Marchantia</taxon>
    </lineage>
</organism>
<dbReference type="AlphaFoldDB" id="A0A176VZQ4"/>